<dbReference type="Pfam" id="PF03641">
    <property type="entry name" value="Lysine_decarbox"/>
    <property type="match status" value="1"/>
</dbReference>
<reference evidence="3 4" key="1">
    <citation type="submission" date="2023-03" db="EMBL/GenBank/DDBJ databases">
        <title>Fodinicurvata sp. CAU 1616 isolated from sea sendiment.</title>
        <authorList>
            <person name="Kim W."/>
        </authorList>
    </citation>
    <scope>NUCLEOTIDE SEQUENCE [LARGE SCALE GENOMIC DNA]</scope>
    <source>
        <strain evidence="3 4">CAU 1616</strain>
    </source>
</reference>
<dbReference type="EC" id="3.2.2.n1" evidence="2"/>
<dbReference type="Proteomes" id="UP001215503">
    <property type="component" value="Unassembled WGS sequence"/>
</dbReference>
<evidence type="ECO:0000313" key="3">
    <source>
        <dbReference type="EMBL" id="MDF2094575.1"/>
    </source>
</evidence>
<protein>
    <recommendedName>
        <fullName evidence="2">Cytokinin riboside 5'-monophosphate phosphoribohydrolase</fullName>
        <ecNumber evidence="2">3.2.2.n1</ecNumber>
    </recommendedName>
</protein>
<keyword evidence="4" id="KW-1185">Reference proteome</keyword>
<organism evidence="3 4">
    <name type="scientific">Aquibaculum arenosum</name>
    <dbReference type="NCBI Taxonomy" id="3032591"/>
    <lineage>
        <taxon>Bacteria</taxon>
        <taxon>Pseudomonadati</taxon>
        <taxon>Pseudomonadota</taxon>
        <taxon>Alphaproteobacteria</taxon>
        <taxon>Rhodospirillales</taxon>
        <taxon>Rhodovibrionaceae</taxon>
        <taxon>Aquibaculum</taxon>
    </lineage>
</organism>
<comment type="similarity">
    <text evidence="2">Belongs to the LOG family.</text>
</comment>
<dbReference type="EMBL" id="JARHUD010000001">
    <property type="protein sequence ID" value="MDF2094575.1"/>
    <property type="molecule type" value="Genomic_DNA"/>
</dbReference>
<dbReference type="PANTHER" id="PTHR43393:SF3">
    <property type="entry name" value="LYSINE DECARBOXYLASE-LIKE PROTEIN"/>
    <property type="match status" value="1"/>
</dbReference>
<dbReference type="SUPFAM" id="SSF102405">
    <property type="entry name" value="MCP/YpsA-like"/>
    <property type="match status" value="1"/>
</dbReference>
<comment type="caution">
    <text evidence="3">The sequence shown here is derived from an EMBL/GenBank/DDBJ whole genome shotgun (WGS) entry which is preliminary data.</text>
</comment>
<dbReference type="PANTHER" id="PTHR43393">
    <property type="entry name" value="CYTOKININ RIBOSIDE 5'-MONOPHOSPHATE PHOSPHORIBOHYDROLASE"/>
    <property type="match status" value="1"/>
</dbReference>
<gene>
    <name evidence="3" type="ORF">P2G67_01135</name>
</gene>
<dbReference type="InterPro" id="IPR052341">
    <property type="entry name" value="LOG_family_nucleotidases"/>
</dbReference>
<evidence type="ECO:0000313" key="4">
    <source>
        <dbReference type="Proteomes" id="UP001215503"/>
    </source>
</evidence>
<dbReference type="RefSeq" id="WP_275819184.1">
    <property type="nucleotide sequence ID" value="NZ_JARHUD010000001.1"/>
</dbReference>
<name>A0ABT5YI12_9PROT</name>
<evidence type="ECO:0000256" key="2">
    <source>
        <dbReference type="RuleBase" id="RU363015"/>
    </source>
</evidence>
<dbReference type="InterPro" id="IPR005269">
    <property type="entry name" value="LOG"/>
</dbReference>
<keyword evidence="2" id="KW-0203">Cytokinin biosynthesis</keyword>
<proteinExistence type="inferred from homology"/>
<comment type="catalytic activity">
    <reaction evidence="1">
        <text>AMP + H2O = D-ribose 5-phosphate + adenine</text>
        <dbReference type="Rhea" id="RHEA:20129"/>
        <dbReference type="ChEBI" id="CHEBI:15377"/>
        <dbReference type="ChEBI" id="CHEBI:16708"/>
        <dbReference type="ChEBI" id="CHEBI:78346"/>
        <dbReference type="ChEBI" id="CHEBI:456215"/>
        <dbReference type="EC" id="3.2.2.4"/>
    </reaction>
</comment>
<dbReference type="NCBIfam" id="TIGR00730">
    <property type="entry name" value="Rossman fold protein, TIGR00730 family"/>
    <property type="match status" value="1"/>
</dbReference>
<keyword evidence="2" id="KW-0378">Hydrolase</keyword>
<evidence type="ECO:0000256" key="1">
    <source>
        <dbReference type="ARBA" id="ARBA00000274"/>
    </source>
</evidence>
<dbReference type="Gene3D" id="3.40.50.450">
    <property type="match status" value="1"/>
</dbReference>
<sequence>MTDDTPTTKAPKAYANSEFLNSRAGRPLRILSEFHEPLDRFDRNGILDTIVFFGSARVPSQASIEDGSARDHEGLRELAIYYEATRELSRKLTEWSLALPGDPGRFVVCTGGGPGIMEAANRGAYEAGGRSIGLTISIPVEEFENHYVTPELSFEFHYFFMRKFWFTYMAKAVVIMPGGFGTLDEMFELLTLMQTLKMKKRMPIVLFGKQFWSEVLNLEALVRHGTVNEKDLALFHPTDSVEDAFDYITGFLVDGPPERGPVL</sequence>
<accession>A0ABT5YI12</accession>
<dbReference type="InterPro" id="IPR031100">
    <property type="entry name" value="LOG_fam"/>
</dbReference>